<dbReference type="InterPro" id="IPR051025">
    <property type="entry name" value="RhoGAP"/>
</dbReference>
<feature type="compositionally biased region" description="Polar residues" evidence="5">
    <location>
        <begin position="574"/>
        <end position="591"/>
    </location>
</feature>
<name>A0AAV1PJJ5_SCOSC</name>
<feature type="compositionally biased region" description="Acidic residues" evidence="5">
    <location>
        <begin position="548"/>
        <end position="567"/>
    </location>
</feature>
<dbReference type="FunFam" id="1.10.555.10:FF:000015">
    <property type="entry name" value="rho GTPase-activating protein 25 isoform X1"/>
    <property type="match status" value="1"/>
</dbReference>
<dbReference type="InterPro" id="IPR000198">
    <property type="entry name" value="RhoGAP_dom"/>
</dbReference>
<evidence type="ECO:0000256" key="2">
    <source>
        <dbReference type="ARBA" id="ARBA00022553"/>
    </source>
</evidence>
<accession>A0AAV1PJJ5</accession>
<dbReference type="GO" id="GO:0035313">
    <property type="term" value="P:wound healing, spreading of epidermal cells"/>
    <property type="evidence" value="ECO:0007669"/>
    <property type="project" value="TreeGrafter"/>
</dbReference>
<dbReference type="GO" id="GO:1900028">
    <property type="term" value="P:negative regulation of ruffle assembly"/>
    <property type="evidence" value="ECO:0007669"/>
    <property type="project" value="TreeGrafter"/>
</dbReference>
<feature type="compositionally biased region" description="Polar residues" evidence="5">
    <location>
        <begin position="369"/>
        <end position="384"/>
    </location>
</feature>
<dbReference type="SMART" id="SM00324">
    <property type="entry name" value="RhoGAP"/>
    <property type="match status" value="1"/>
</dbReference>
<feature type="domain" description="Rho-GAP" evidence="6">
    <location>
        <begin position="60"/>
        <end position="254"/>
    </location>
</feature>
<keyword evidence="2" id="KW-0597">Phosphoprotein</keyword>
<keyword evidence="1" id="KW-0343">GTPase activation</keyword>
<evidence type="ECO:0000256" key="1">
    <source>
        <dbReference type="ARBA" id="ARBA00022468"/>
    </source>
</evidence>
<reference evidence="7 8" key="1">
    <citation type="submission" date="2024-01" db="EMBL/GenBank/DDBJ databases">
        <authorList>
            <person name="Alioto T."/>
            <person name="Alioto T."/>
            <person name="Gomez Garrido J."/>
        </authorList>
    </citation>
    <scope>NUCLEOTIDE SEQUENCE [LARGE SCALE GENOMIC DNA]</scope>
</reference>
<feature type="coiled-coil region" evidence="4">
    <location>
        <begin position="618"/>
        <end position="691"/>
    </location>
</feature>
<keyword evidence="3 4" id="KW-0175">Coiled coil</keyword>
<dbReference type="SUPFAM" id="SSF48350">
    <property type="entry name" value="GTPase activation domain, GAP"/>
    <property type="match status" value="1"/>
</dbReference>
<evidence type="ECO:0000256" key="5">
    <source>
        <dbReference type="SAM" id="MobiDB-lite"/>
    </source>
</evidence>
<dbReference type="GO" id="GO:0035021">
    <property type="term" value="P:negative regulation of Rac protein signal transduction"/>
    <property type="evidence" value="ECO:0007669"/>
    <property type="project" value="TreeGrafter"/>
</dbReference>
<feature type="region of interest" description="Disordered" evidence="5">
    <location>
        <begin position="366"/>
        <end position="395"/>
    </location>
</feature>
<protein>
    <submittedName>
        <fullName evidence="7">Rho GTPase-activating protein 22-like</fullName>
    </submittedName>
</protein>
<evidence type="ECO:0000313" key="7">
    <source>
        <dbReference type="EMBL" id="CAK6971114.1"/>
    </source>
</evidence>
<dbReference type="Pfam" id="PF00620">
    <property type="entry name" value="RhoGAP"/>
    <property type="match status" value="1"/>
</dbReference>
<feature type="region of interest" description="Disordered" evidence="5">
    <location>
        <begin position="416"/>
        <end position="444"/>
    </location>
</feature>
<keyword evidence="8" id="KW-1185">Reference proteome</keyword>
<dbReference type="GO" id="GO:0005096">
    <property type="term" value="F:GTPase activator activity"/>
    <property type="evidence" value="ECO:0007669"/>
    <property type="project" value="UniProtKB-KW"/>
</dbReference>
<feature type="region of interest" description="Disordered" evidence="5">
    <location>
        <begin position="483"/>
        <end position="613"/>
    </location>
</feature>
<dbReference type="Gene3D" id="1.10.555.10">
    <property type="entry name" value="Rho GTPase activation protein"/>
    <property type="match status" value="1"/>
</dbReference>
<dbReference type="GO" id="GO:0007165">
    <property type="term" value="P:signal transduction"/>
    <property type="evidence" value="ECO:0007669"/>
    <property type="project" value="InterPro"/>
</dbReference>
<evidence type="ECO:0000256" key="4">
    <source>
        <dbReference type="SAM" id="Coils"/>
    </source>
</evidence>
<organism evidence="7 8">
    <name type="scientific">Scomber scombrus</name>
    <name type="common">Atlantic mackerel</name>
    <name type="synonym">Scomber vernalis</name>
    <dbReference type="NCBI Taxonomy" id="13677"/>
    <lineage>
        <taxon>Eukaryota</taxon>
        <taxon>Metazoa</taxon>
        <taxon>Chordata</taxon>
        <taxon>Craniata</taxon>
        <taxon>Vertebrata</taxon>
        <taxon>Euteleostomi</taxon>
        <taxon>Actinopterygii</taxon>
        <taxon>Neopterygii</taxon>
        <taxon>Teleostei</taxon>
        <taxon>Neoteleostei</taxon>
        <taxon>Acanthomorphata</taxon>
        <taxon>Pelagiaria</taxon>
        <taxon>Scombriformes</taxon>
        <taxon>Scombridae</taxon>
        <taxon>Scomber</taxon>
    </lineage>
</organism>
<evidence type="ECO:0000259" key="6">
    <source>
        <dbReference type="PROSITE" id="PS50238"/>
    </source>
</evidence>
<dbReference type="EMBL" id="CAWUFR010000171">
    <property type="protein sequence ID" value="CAK6971114.1"/>
    <property type="molecule type" value="Genomic_DNA"/>
</dbReference>
<sequence length="725" mass="80043">MGLSCFKSWKHDSTGHKGNRDVLASPGSYFFLSNSAGQGDEWLKSLNKGVWIPFTGVFGQRLEETVLYERRYGVRLVPLVVEQCVTFIRERGLNEVGLFRQSGQASLVKELQEAFDAGERPSFDSSTDVHTVASLLKLYLRLLPEPLVPYKRYQDFLVCGQKLSSDRSLGLGELRNLLHELPVANFNLLNFICQFLNEVQSYSSSNKMSGQNLATVFGPNILRAKAEDLQSIMGGATLVQVLMLELIREHKSLFSKIPSSISARPPGGSHASPIALRQPHLHQAPCLRQLSLPLITEPGQIAAEGHNPSFISSAAVKSELSSGQKRLLGHRYTSSHPENCFYPLPSTSQPLQHHAEGHNIEYHQHHAGQVSSSANVETSTTILQPQDPLPESSKSRSMLTGWAEAWPGLEEAGASFWSSGAAEEESTVPEATSRGSSEAHEDSTLSVYDNMDKVSLCQRMSEDGERHGKKVVGVHIRTCEEEVELEKERQTVDSSSSWSSCEIFPLDESSDAVEGVRPDMAPKRPTTLPSSQAAEDESSDIDDHGDNENANDDDNVDDDDGGGDDGDDAHHYNSPASCSVLSNSPLSTGSSEVFLPSGPPDVQEAESQSQPRDAHSLLAELRQQMAQQKAEYQARIHRLERCNNVLERQVAILRVSLEQQKRSQSVAEIKIRNMEQAKADADQRNTTLQREMEMFLQMYGEIRKRGGGDEGEEGGSRRKRILQSL</sequence>
<dbReference type="PANTHER" id="PTHR15228">
    <property type="entry name" value="SPERMATHECAL PHYSIOLOGY VARIANT"/>
    <property type="match status" value="1"/>
</dbReference>
<proteinExistence type="predicted"/>
<dbReference type="GO" id="GO:0005925">
    <property type="term" value="C:focal adhesion"/>
    <property type="evidence" value="ECO:0007669"/>
    <property type="project" value="TreeGrafter"/>
</dbReference>
<gene>
    <name evidence="7" type="ORF">FSCOSCO3_A014109</name>
</gene>
<evidence type="ECO:0000313" key="8">
    <source>
        <dbReference type="Proteomes" id="UP001314229"/>
    </source>
</evidence>
<dbReference type="PANTHER" id="PTHR15228:SF36">
    <property type="entry name" value="RHO GTPASE-ACTIVATING PROTEIN 24-LIKE ISOFORM X1"/>
    <property type="match status" value="1"/>
</dbReference>
<dbReference type="InterPro" id="IPR008936">
    <property type="entry name" value="Rho_GTPase_activation_prot"/>
</dbReference>
<feature type="region of interest" description="Disordered" evidence="5">
    <location>
        <begin position="703"/>
        <end position="725"/>
    </location>
</feature>
<dbReference type="PROSITE" id="PS50238">
    <property type="entry name" value="RHOGAP"/>
    <property type="match status" value="1"/>
</dbReference>
<dbReference type="Proteomes" id="UP001314229">
    <property type="component" value="Unassembled WGS sequence"/>
</dbReference>
<comment type="caution">
    <text evidence="7">The sequence shown here is derived from an EMBL/GenBank/DDBJ whole genome shotgun (WGS) entry which is preliminary data.</text>
</comment>
<dbReference type="AlphaFoldDB" id="A0AAV1PJJ5"/>
<evidence type="ECO:0000256" key="3">
    <source>
        <dbReference type="ARBA" id="ARBA00023054"/>
    </source>
</evidence>